<dbReference type="Pfam" id="PF25597">
    <property type="entry name" value="SH3_retrovirus"/>
    <property type="match status" value="1"/>
</dbReference>
<keyword evidence="4" id="KW-1185">Reference proteome</keyword>
<name>A0A165U8L1_9APHY</name>
<evidence type="ECO:0000313" key="3">
    <source>
        <dbReference type="EMBL" id="KZT74553.1"/>
    </source>
</evidence>
<organism evidence="3 4">
    <name type="scientific">Daedalea quercina L-15889</name>
    <dbReference type="NCBI Taxonomy" id="1314783"/>
    <lineage>
        <taxon>Eukaryota</taxon>
        <taxon>Fungi</taxon>
        <taxon>Dikarya</taxon>
        <taxon>Basidiomycota</taxon>
        <taxon>Agaricomycotina</taxon>
        <taxon>Agaricomycetes</taxon>
        <taxon>Polyporales</taxon>
        <taxon>Fomitopsis</taxon>
    </lineage>
</organism>
<dbReference type="Proteomes" id="UP000076727">
    <property type="component" value="Unassembled WGS sequence"/>
</dbReference>
<dbReference type="EMBL" id="KV429033">
    <property type="protein sequence ID" value="KZT74553.1"/>
    <property type="molecule type" value="Genomic_DNA"/>
</dbReference>
<reference evidence="3 4" key="1">
    <citation type="journal article" date="2016" name="Mol. Biol. Evol.">
        <title>Comparative Genomics of Early-Diverging Mushroom-Forming Fungi Provides Insights into the Origins of Lignocellulose Decay Capabilities.</title>
        <authorList>
            <person name="Nagy L.G."/>
            <person name="Riley R."/>
            <person name="Tritt A."/>
            <person name="Adam C."/>
            <person name="Daum C."/>
            <person name="Floudas D."/>
            <person name="Sun H."/>
            <person name="Yadav J.S."/>
            <person name="Pangilinan J."/>
            <person name="Larsson K.H."/>
            <person name="Matsuura K."/>
            <person name="Barry K."/>
            <person name="Labutti K."/>
            <person name="Kuo R."/>
            <person name="Ohm R.A."/>
            <person name="Bhattacharya S.S."/>
            <person name="Shirouzu T."/>
            <person name="Yoshinaga Y."/>
            <person name="Martin F.M."/>
            <person name="Grigoriev I.V."/>
            <person name="Hibbett D.S."/>
        </authorList>
    </citation>
    <scope>NUCLEOTIDE SEQUENCE [LARGE SCALE GENOMIC DNA]</scope>
    <source>
        <strain evidence="3 4">L-15889</strain>
    </source>
</reference>
<evidence type="ECO:0000256" key="1">
    <source>
        <dbReference type="SAM" id="MobiDB-lite"/>
    </source>
</evidence>
<gene>
    <name evidence="3" type="ORF">DAEQUDRAFT_761391</name>
</gene>
<sequence>MIFVGYEQGSKGYRFWNLGTQSIVVSRDVTFDEETFPARKDLGNDPKSLGPPQFDPSDLEDPEDIDIPLPLPKYILSQWENVRMSSLHVLNLFHLLSLSIKGLGC</sequence>
<feature type="domain" description="Retroviral polymerase SH3-like" evidence="2">
    <location>
        <begin position="1"/>
        <end position="41"/>
    </location>
</feature>
<feature type="region of interest" description="Disordered" evidence="1">
    <location>
        <begin position="36"/>
        <end position="65"/>
    </location>
</feature>
<proteinExistence type="predicted"/>
<dbReference type="InterPro" id="IPR057670">
    <property type="entry name" value="SH3_retrovirus"/>
</dbReference>
<dbReference type="STRING" id="1314783.A0A165U8L1"/>
<accession>A0A165U8L1</accession>
<protein>
    <recommendedName>
        <fullName evidence="2">Retroviral polymerase SH3-like domain-containing protein</fullName>
    </recommendedName>
</protein>
<dbReference type="AlphaFoldDB" id="A0A165U8L1"/>
<dbReference type="OrthoDB" id="3261476at2759"/>
<evidence type="ECO:0000259" key="2">
    <source>
        <dbReference type="Pfam" id="PF25597"/>
    </source>
</evidence>
<evidence type="ECO:0000313" key="4">
    <source>
        <dbReference type="Proteomes" id="UP000076727"/>
    </source>
</evidence>